<feature type="transmembrane region" description="Helical" evidence="9">
    <location>
        <begin position="347"/>
        <end position="369"/>
    </location>
</feature>
<dbReference type="InterPro" id="IPR001463">
    <property type="entry name" value="Na/Ala_symport"/>
</dbReference>
<keyword evidence="8 9" id="KW-0472">Membrane</keyword>
<dbReference type="OMA" id="CILYNYY"/>
<dbReference type="PANTHER" id="PTHR30330">
    <property type="entry name" value="AGSS FAMILY TRANSPORTER, SODIUM-ALANINE"/>
    <property type="match status" value="1"/>
</dbReference>
<keyword evidence="4 9" id="KW-1003">Cell membrane</keyword>
<feature type="transmembrane region" description="Helical" evidence="9">
    <location>
        <begin position="417"/>
        <end position="437"/>
    </location>
</feature>
<keyword evidence="6 9" id="KW-0769">Symport</keyword>
<evidence type="ECO:0000256" key="4">
    <source>
        <dbReference type="ARBA" id="ARBA00022475"/>
    </source>
</evidence>
<feature type="transmembrane region" description="Helical" evidence="9">
    <location>
        <begin position="190"/>
        <end position="207"/>
    </location>
</feature>
<keyword evidence="3 9" id="KW-0813">Transport</keyword>
<evidence type="ECO:0000256" key="1">
    <source>
        <dbReference type="ARBA" id="ARBA00004651"/>
    </source>
</evidence>
<keyword evidence="7 9" id="KW-1133">Transmembrane helix</keyword>
<feature type="transmembrane region" description="Helical" evidence="9">
    <location>
        <begin position="305"/>
        <end position="327"/>
    </location>
</feature>
<feature type="transmembrane region" description="Helical" evidence="9">
    <location>
        <begin position="151"/>
        <end position="170"/>
    </location>
</feature>
<dbReference type="GO" id="GO:0005283">
    <property type="term" value="F:amino acid:sodium symporter activity"/>
    <property type="evidence" value="ECO:0007669"/>
    <property type="project" value="InterPro"/>
</dbReference>
<dbReference type="Proteomes" id="UP000437562">
    <property type="component" value="Unassembled WGS sequence"/>
</dbReference>
<evidence type="ECO:0000256" key="9">
    <source>
        <dbReference type="RuleBase" id="RU363064"/>
    </source>
</evidence>
<evidence type="ECO:0000256" key="2">
    <source>
        <dbReference type="ARBA" id="ARBA00009261"/>
    </source>
</evidence>
<evidence type="ECO:0000256" key="7">
    <source>
        <dbReference type="ARBA" id="ARBA00022989"/>
    </source>
</evidence>
<comment type="similarity">
    <text evidence="2 9">Belongs to the alanine or glycine:cation symporter (AGCS) (TC 2.A.25) family.</text>
</comment>
<feature type="transmembrane region" description="Helical" evidence="9">
    <location>
        <begin position="15"/>
        <end position="34"/>
    </location>
</feature>
<dbReference type="PRINTS" id="PR00175">
    <property type="entry name" value="NAALASMPORT"/>
</dbReference>
<dbReference type="PROSITE" id="PS00873">
    <property type="entry name" value="NA_ALANINE_SYMP"/>
    <property type="match status" value="1"/>
</dbReference>
<feature type="transmembrane region" description="Helical" evidence="9">
    <location>
        <begin position="104"/>
        <end position="127"/>
    </location>
</feature>
<dbReference type="EMBL" id="CABWMC010000004">
    <property type="protein sequence ID" value="VXB69956.1"/>
    <property type="molecule type" value="Genomic_DNA"/>
</dbReference>
<dbReference type="Pfam" id="PF01235">
    <property type="entry name" value="Na_Ala_symp"/>
    <property type="match status" value="1"/>
</dbReference>
<dbReference type="GO" id="GO:0005886">
    <property type="term" value="C:plasma membrane"/>
    <property type="evidence" value="ECO:0007669"/>
    <property type="project" value="UniProtKB-SubCell"/>
</dbReference>
<keyword evidence="5 9" id="KW-0812">Transmembrane</keyword>
<comment type="subcellular location">
    <subcellularLocation>
        <location evidence="1 9">Cell membrane</location>
        <topology evidence="1 9">Multi-pass membrane protein</topology>
    </subcellularLocation>
</comment>
<evidence type="ECO:0000313" key="11">
    <source>
        <dbReference type="Proteomes" id="UP000437562"/>
    </source>
</evidence>
<dbReference type="AlphaFoldDB" id="A0A0A0WS67"/>
<feature type="transmembrane region" description="Helical" evidence="9">
    <location>
        <begin position="390"/>
        <end position="411"/>
    </location>
</feature>
<name>A0A0A0WS67_BACMY</name>
<feature type="transmembrane region" description="Helical" evidence="9">
    <location>
        <begin position="247"/>
        <end position="270"/>
    </location>
</feature>
<proteinExistence type="inferred from homology"/>
<accession>A0A0A0WS67</accession>
<reference evidence="10 11" key="1">
    <citation type="submission" date="2019-10" db="EMBL/GenBank/DDBJ databases">
        <authorList>
            <person name="Karimi E."/>
        </authorList>
    </citation>
    <scope>NUCLEOTIDE SEQUENCE [LARGE SCALE GENOMIC DNA]</scope>
    <source>
        <strain evidence="10">Bacillus sp. 71</strain>
    </source>
</reference>
<protein>
    <submittedName>
        <fullName evidence="10">Glutamine transporter</fullName>
    </submittedName>
</protein>
<evidence type="ECO:0000256" key="6">
    <source>
        <dbReference type="ARBA" id="ARBA00022847"/>
    </source>
</evidence>
<accession>A0A0D6T2M6</accession>
<dbReference type="Gene3D" id="1.20.1740.10">
    <property type="entry name" value="Amino acid/polyamine transporter I"/>
    <property type="match status" value="1"/>
</dbReference>
<organism evidence="10 11">
    <name type="scientific">Bacillus mycoides</name>
    <dbReference type="NCBI Taxonomy" id="1405"/>
    <lineage>
        <taxon>Bacteria</taxon>
        <taxon>Bacillati</taxon>
        <taxon>Bacillota</taxon>
        <taxon>Bacilli</taxon>
        <taxon>Bacillales</taxon>
        <taxon>Bacillaceae</taxon>
        <taxon>Bacillus</taxon>
        <taxon>Bacillus cereus group</taxon>
    </lineage>
</organism>
<dbReference type="KEGG" id="bww:bwei_4703"/>
<feature type="transmembrane region" description="Helical" evidence="9">
    <location>
        <begin position="74"/>
        <end position="98"/>
    </location>
</feature>
<evidence type="ECO:0000256" key="8">
    <source>
        <dbReference type="ARBA" id="ARBA00023136"/>
    </source>
</evidence>
<accession>A0A653SN52</accession>
<evidence type="ECO:0000256" key="5">
    <source>
        <dbReference type="ARBA" id="ARBA00022692"/>
    </source>
</evidence>
<evidence type="ECO:0000313" key="10">
    <source>
        <dbReference type="EMBL" id="VXB69956.1"/>
    </source>
</evidence>
<dbReference type="FunFam" id="1.20.1740.10:FF:000004">
    <property type="entry name" value="Sodium:alanine symporter family protein"/>
    <property type="match status" value="1"/>
</dbReference>
<dbReference type="PANTHER" id="PTHR30330:SF1">
    <property type="entry name" value="AMINO-ACID CARRIER PROTEIN ALST"/>
    <property type="match status" value="1"/>
</dbReference>
<evidence type="ECO:0000256" key="3">
    <source>
        <dbReference type="ARBA" id="ARBA00022448"/>
    </source>
</evidence>
<dbReference type="NCBIfam" id="TIGR00835">
    <property type="entry name" value="agcS"/>
    <property type="match status" value="1"/>
</dbReference>
<gene>
    <name evidence="10" type="primary">glnT</name>
    <name evidence="10" type="ORF">BACI71_120174</name>
</gene>
<feature type="transmembrane region" description="Helical" evidence="9">
    <location>
        <begin position="219"/>
        <end position="241"/>
    </location>
</feature>
<sequence>MMDFLTSVIGDINNVLWSYIIIAMLIGLGLYFSFRVKFVQIRYFGEMIRLLGDGASSKTRKAQKEKSGVSSFQAFCMSTASRVGTGNLAGVAIAISAGGPGAVFWMWLIAVIGGASAFVESTLAQIYKVKDGNAFRGGPAYYMEKGLKKRWLGVVFSVLITVSFGLIFNAVQSNTVAAAFDGAFNTDGKFVGLFMAGLLAIIIFGGVKRIARAVEMIVPVMAIIYVAVALFVVVTNITAIPYVFKEIFLHAFGIKEVVGGGLGAAILLGVKRGLFSNEAGMGSAPNAAATANVTHPVKQGFIQTLGVFTDTLLICSCTAFIILLSDVPGAADLNGIQLTQQALSQHIGPWASIFVAVAIFLFAFSSLVGNYYYGETNIEFLNGSKVLLNVYRIAVLGMVMLGSVATIQIVWDLADLFMGIMAIINLVAIVFLSKYAFAALSDYVKQKKQGKDPVFYAESIPGLNNTECWDKPAVADKEKAV</sequence>